<feature type="region of interest" description="Disordered" evidence="1">
    <location>
        <begin position="241"/>
        <end position="278"/>
    </location>
</feature>
<proteinExistence type="predicted"/>
<evidence type="ECO:0000256" key="1">
    <source>
        <dbReference type="SAM" id="MobiDB-lite"/>
    </source>
</evidence>
<name>A0A976SKT9_THEOR</name>
<protein>
    <submittedName>
        <fullName evidence="2">Uncharacterized protein</fullName>
    </submittedName>
</protein>
<evidence type="ECO:0000313" key="3">
    <source>
        <dbReference type="Proteomes" id="UP000244803"/>
    </source>
</evidence>
<dbReference type="Pfam" id="PF04385">
    <property type="entry name" value="FAINT"/>
    <property type="match status" value="1"/>
</dbReference>
<dbReference type="AlphaFoldDB" id="A0A976SKT9"/>
<sequence>MVGNVRTGGEDGSSPKQPDGSGGDSSTVKTGQDGTGTTSAEPVKKTAFELDIKNNKKATDQFDYKKDGKTVTYTAKDNYAFNVVKDDKTEIWRTDKETEYASKVVLNGKGQKEKIVTIYLPNNTTKSYKKDGKNNPWNEYTGELPSTGNAKSSNVSGFELNIKSEVIESNDNFHVEKSYIGNLYIITFKRGVTCSLVKVDDKEVWKYDSSKSKHCYPRNVTYYKEDKRVRINFDHNNLEYNKSGDNWQLKEAPKESSTDSTTGKTGTGTGGGGATPAS</sequence>
<feature type="compositionally biased region" description="Gly residues" evidence="1">
    <location>
        <begin position="265"/>
        <end position="278"/>
    </location>
</feature>
<evidence type="ECO:0000313" key="2">
    <source>
        <dbReference type="EMBL" id="UVC54362.1"/>
    </source>
</evidence>
<feature type="region of interest" description="Disordered" evidence="1">
    <location>
        <begin position="1"/>
        <end position="46"/>
    </location>
</feature>
<reference evidence="2" key="1">
    <citation type="submission" date="2022-07" db="EMBL/GenBank/DDBJ databases">
        <title>Evaluation of T. orientalis genome assembly methods using nanopore sequencing and analysis of variation between genomes.</title>
        <authorList>
            <person name="Yam J."/>
            <person name="Micallef M.L."/>
            <person name="Liu M."/>
            <person name="Djordjevic S.P."/>
            <person name="Bogema D.R."/>
            <person name="Jenkins C."/>
        </authorList>
    </citation>
    <scope>NUCLEOTIDE SEQUENCE</scope>
    <source>
        <strain evidence="2">Fish Creek</strain>
    </source>
</reference>
<accession>A0A976SKT9</accession>
<dbReference type="EMBL" id="CP056066">
    <property type="protein sequence ID" value="UVC54362.1"/>
    <property type="molecule type" value="Genomic_DNA"/>
</dbReference>
<gene>
    <name evidence="2" type="ORF">MACJ_003904</name>
</gene>
<dbReference type="InterPro" id="IPR007480">
    <property type="entry name" value="DUF529"/>
</dbReference>
<feature type="compositionally biased region" description="Polar residues" evidence="1">
    <location>
        <begin position="24"/>
        <end position="40"/>
    </location>
</feature>
<dbReference type="Proteomes" id="UP000244803">
    <property type="component" value="Chromosome 3"/>
</dbReference>
<organism evidence="2 3">
    <name type="scientific">Theileria orientalis</name>
    <dbReference type="NCBI Taxonomy" id="68886"/>
    <lineage>
        <taxon>Eukaryota</taxon>
        <taxon>Sar</taxon>
        <taxon>Alveolata</taxon>
        <taxon>Apicomplexa</taxon>
        <taxon>Aconoidasida</taxon>
        <taxon>Piroplasmida</taxon>
        <taxon>Theileriidae</taxon>
        <taxon>Theileria</taxon>
    </lineage>
</organism>